<protein>
    <submittedName>
        <fullName evidence="1">Uncharacterized protein DUF885</fullName>
    </submittedName>
</protein>
<dbReference type="InterPro" id="IPR010281">
    <property type="entry name" value="DUF885"/>
</dbReference>
<dbReference type="AlphaFoldDB" id="A0A4R2JKL0"/>
<dbReference type="Pfam" id="PF05960">
    <property type="entry name" value="DUF885"/>
    <property type="match status" value="1"/>
</dbReference>
<keyword evidence="2" id="KW-1185">Reference proteome</keyword>
<dbReference type="RefSeq" id="WP_132117787.1">
    <property type="nucleotide sequence ID" value="NZ_SLWS01000004.1"/>
</dbReference>
<gene>
    <name evidence="1" type="ORF">EV192_104537</name>
</gene>
<comment type="caution">
    <text evidence="1">The sequence shown here is derived from an EMBL/GenBank/DDBJ whole genome shotgun (WGS) entry which is preliminary data.</text>
</comment>
<dbReference type="Proteomes" id="UP000295680">
    <property type="component" value="Unassembled WGS sequence"/>
</dbReference>
<organism evidence="1 2">
    <name type="scientific">Actinocrispum wychmicini</name>
    <dbReference type="NCBI Taxonomy" id="1213861"/>
    <lineage>
        <taxon>Bacteria</taxon>
        <taxon>Bacillati</taxon>
        <taxon>Actinomycetota</taxon>
        <taxon>Actinomycetes</taxon>
        <taxon>Pseudonocardiales</taxon>
        <taxon>Pseudonocardiaceae</taxon>
        <taxon>Actinocrispum</taxon>
    </lineage>
</organism>
<sequence>MTNHLSTGPVQLTDQRLRAVCDLSIADARQFSGLHGYDGVVQDLSPTGVKAGLAALASAASAPQSDPHDEAQLAAAVTATTARFGELELHRVNPMWHILNLDVSCYDREYAPAAERAAARDRHVAQWPDAVDGAIESLDRPPAAVADAALPLARGLASFLGPDEETARAAHARLIRFLEHSAEHGDPDPGMGATAFERLLATSEACSLSVNQLAARAEAECQRMQELLDDACRRVDNTAPAAATIAALRADHPTADTLVPTFSAAMAEAIAWTTESGLFPEVDGVCEVAVMPESQRWAAAGLFGAAPNEPDAPSRFYVTPPDPALSTEDQERWLASYFNRATLPVMTIHEVSPGHFAHSRAHRRVVGEVRRTLSSEGFTEGWAHYTEQLAVEEGFRGHDPVFAVGMALDALRRIARLRCAIGIHTGELTMAEAAAMVARDAHLTGPGTRSEVRRGLLDPGYGRYTWGKLAILDLRERAKAGWGTGFSLSRFHKALLSFGSPPLGLLDTVIERG</sequence>
<proteinExistence type="predicted"/>
<dbReference type="OrthoDB" id="9760040at2"/>
<dbReference type="PANTHER" id="PTHR33361">
    <property type="entry name" value="GLR0591 PROTEIN"/>
    <property type="match status" value="1"/>
</dbReference>
<reference evidence="1 2" key="1">
    <citation type="submission" date="2019-03" db="EMBL/GenBank/DDBJ databases">
        <title>Genomic Encyclopedia of Type Strains, Phase IV (KMG-IV): sequencing the most valuable type-strain genomes for metagenomic binning, comparative biology and taxonomic classification.</title>
        <authorList>
            <person name="Goeker M."/>
        </authorList>
    </citation>
    <scope>NUCLEOTIDE SEQUENCE [LARGE SCALE GENOMIC DNA]</scope>
    <source>
        <strain evidence="1 2">DSM 45934</strain>
    </source>
</reference>
<evidence type="ECO:0000313" key="1">
    <source>
        <dbReference type="EMBL" id="TCO59694.1"/>
    </source>
</evidence>
<dbReference type="PANTHER" id="PTHR33361:SF15">
    <property type="entry name" value="DUF885 FAMILY LIPOPROTEIN"/>
    <property type="match status" value="1"/>
</dbReference>
<name>A0A4R2JKL0_9PSEU</name>
<accession>A0A4R2JKL0</accession>
<evidence type="ECO:0000313" key="2">
    <source>
        <dbReference type="Proteomes" id="UP000295680"/>
    </source>
</evidence>
<dbReference type="EMBL" id="SLWS01000004">
    <property type="protein sequence ID" value="TCO59694.1"/>
    <property type="molecule type" value="Genomic_DNA"/>
</dbReference>